<reference evidence="1 2" key="1">
    <citation type="submission" date="2023-10" db="EMBL/GenBank/DDBJ databases">
        <title>Draft genome sequence of Xylaria bambusicola isolate GMP-LS, the root and basal stem rot pathogen of sugarcane in Indonesia.</title>
        <authorList>
            <person name="Selvaraj P."/>
            <person name="Muralishankar V."/>
            <person name="Muruganantham S."/>
            <person name="Sp S."/>
            <person name="Haryani S."/>
            <person name="Lau K.J.X."/>
            <person name="Naqvi N.I."/>
        </authorList>
    </citation>
    <scope>NUCLEOTIDE SEQUENCE [LARGE SCALE GENOMIC DNA]</scope>
    <source>
        <strain evidence="1">GMP-LS</strain>
    </source>
</reference>
<accession>A0AAN7UIX9</accession>
<dbReference type="AlphaFoldDB" id="A0AAN7UIX9"/>
<keyword evidence="2" id="KW-1185">Reference proteome</keyword>
<comment type="caution">
    <text evidence="1">The sequence shown here is derived from an EMBL/GenBank/DDBJ whole genome shotgun (WGS) entry which is preliminary data.</text>
</comment>
<evidence type="ECO:0000313" key="2">
    <source>
        <dbReference type="Proteomes" id="UP001305414"/>
    </source>
</evidence>
<gene>
    <name evidence="1" type="ORF">RRF57_002399</name>
</gene>
<protein>
    <submittedName>
        <fullName evidence="1">Uncharacterized protein</fullName>
    </submittedName>
</protein>
<dbReference type="Proteomes" id="UP001305414">
    <property type="component" value="Unassembled WGS sequence"/>
</dbReference>
<evidence type="ECO:0000313" key="1">
    <source>
        <dbReference type="EMBL" id="KAK5626684.1"/>
    </source>
</evidence>
<organism evidence="1 2">
    <name type="scientific">Xylaria bambusicola</name>
    <dbReference type="NCBI Taxonomy" id="326684"/>
    <lineage>
        <taxon>Eukaryota</taxon>
        <taxon>Fungi</taxon>
        <taxon>Dikarya</taxon>
        <taxon>Ascomycota</taxon>
        <taxon>Pezizomycotina</taxon>
        <taxon>Sordariomycetes</taxon>
        <taxon>Xylariomycetidae</taxon>
        <taxon>Xylariales</taxon>
        <taxon>Xylariaceae</taxon>
        <taxon>Xylaria</taxon>
    </lineage>
</organism>
<sequence>MLLLIHALGGLAVPDLLFDATCRPQRRWQDDGNCREITAPEFGLSKRLIDLLSNEKHRRQIINELQVTEKQLPDGTITWSINHNLYHVLSDSLSDKTKQMWEIIALRLICFTCSPCYGDAPQWYVFHSSGRLQER</sequence>
<dbReference type="EMBL" id="JAWHQM010000004">
    <property type="protein sequence ID" value="KAK5626684.1"/>
    <property type="molecule type" value="Genomic_DNA"/>
</dbReference>
<name>A0AAN7UIX9_9PEZI</name>
<proteinExistence type="predicted"/>